<keyword evidence="2" id="KW-1185">Reference proteome</keyword>
<evidence type="ECO:0000313" key="1">
    <source>
        <dbReference type="EMBL" id="OLP73867.1"/>
    </source>
</evidence>
<protein>
    <submittedName>
        <fullName evidence="1">Uncharacterized protein</fullName>
    </submittedName>
</protein>
<comment type="caution">
    <text evidence="1">The sequence shown here is derived from an EMBL/GenBank/DDBJ whole genome shotgun (WGS) entry which is preliminary data.</text>
</comment>
<dbReference type="EMBL" id="LSRX01004623">
    <property type="protein sequence ID" value="OLP73867.1"/>
    <property type="molecule type" value="Genomic_DNA"/>
</dbReference>
<sequence>MARTKRIVCPSTETPRKRMASDLQELSVHVRFAASGETLVTLRLRPQMAVSKVRERVNRSLSLGLVVTSLLQGAGILSESAQLRELASEGSEVNLDAVVTLETALCMVRPCPAGDLVGIVREEDRHRRHCDMSRAPSAAKAVAESLMAAAPDLESIQMIGGSNEGGGGGQVIVIANPGSDALSACQKALALDDEDLEQEEEWIPGRSYAQAMPGRLLHLRFQERLELGFNRDDSDEAGEDDRVESQLQAATQIMCDKLSGHFKFDLGRGLSGPVIFGGFCEDGSIVGVLTSCVYT</sequence>
<dbReference type="OrthoDB" id="426089at2759"/>
<accession>A0A1Q9BT68</accession>
<dbReference type="AlphaFoldDB" id="A0A1Q9BT68"/>
<name>A0A1Q9BT68_SYMMI</name>
<proteinExistence type="predicted"/>
<reference evidence="1 2" key="1">
    <citation type="submission" date="2016-02" db="EMBL/GenBank/DDBJ databases">
        <title>Genome analysis of coral dinoflagellate symbionts highlights evolutionary adaptations to a symbiotic lifestyle.</title>
        <authorList>
            <person name="Aranda M."/>
            <person name="Li Y."/>
            <person name="Liew Y.J."/>
            <person name="Baumgarten S."/>
            <person name="Simakov O."/>
            <person name="Wilson M."/>
            <person name="Piel J."/>
            <person name="Ashoor H."/>
            <person name="Bougouffa S."/>
            <person name="Bajic V.B."/>
            <person name="Ryu T."/>
            <person name="Ravasi T."/>
            <person name="Bayer T."/>
            <person name="Micklem G."/>
            <person name="Kim H."/>
            <person name="Bhak J."/>
            <person name="Lajeunesse T.C."/>
            <person name="Voolstra C.R."/>
        </authorList>
    </citation>
    <scope>NUCLEOTIDE SEQUENCE [LARGE SCALE GENOMIC DNA]</scope>
    <source>
        <strain evidence="1 2">CCMP2467</strain>
    </source>
</reference>
<gene>
    <name evidence="1" type="ORF">AK812_SmicGene46755</name>
</gene>
<evidence type="ECO:0000313" key="2">
    <source>
        <dbReference type="Proteomes" id="UP000186817"/>
    </source>
</evidence>
<dbReference type="Proteomes" id="UP000186817">
    <property type="component" value="Unassembled WGS sequence"/>
</dbReference>
<organism evidence="1 2">
    <name type="scientific">Symbiodinium microadriaticum</name>
    <name type="common">Dinoflagellate</name>
    <name type="synonym">Zooxanthella microadriatica</name>
    <dbReference type="NCBI Taxonomy" id="2951"/>
    <lineage>
        <taxon>Eukaryota</taxon>
        <taxon>Sar</taxon>
        <taxon>Alveolata</taxon>
        <taxon>Dinophyceae</taxon>
        <taxon>Suessiales</taxon>
        <taxon>Symbiodiniaceae</taxon>
        <taxon>Symbiodinium</taxon>
    </lineage>
</organism>